<dbReference type="InterPro" id="IPR045313">
    <property type="entry name" value="CBR1-like"/>
</dbReference>
<comment type="caution">
    <text evidence="6">The sequence shown here is derived from an EMBL/GenBank/DDBJ whole genome shotgun (WGS) entry which is preliminary data.</text>
</comment>
<evidence type="ECO:0000313" key="6">
    <source>
        <dbReference type="EMBL" id="KAK4885654.1"/>
    </source>
</evidence>
<keyword evidence="7" id="KW-1185">Reference proteome</keyword>
<dbReference type="PANTHER" id="PTHR43963:SF4">
    <property type="entry name" value="CARBONYL REDUCTASE (NADPH)"/>
    <property type="match status" value="1"/>
</dbReference>
<evidence type="ECO:0000256" key="1">
    <source>
        <dbReference type="ARBA" id="ARBA00006484"/>
    </source>
</evidence>
<reference evidence="7" key="1">
    <citation type="submission" date="2023-01" db="EMBL/GenBank/DDBJ databases">
        <title>Key to firefly adult light organ development and bioluminescence: homeobox transcription factors regulate luciferase expression and transportation to peroxisome.</title>
        <authorList>
            <person name="Fu X."/>
        </authorList>
    </citation>
    <scope>NUCLEOTIDE SEQUENCE [LARGE SCALE GENOMIC DNA]</scope>
</reference>
<organism evidence="6 7">
    <name type="scientific">Aquatica leii</name>
    <dbReference type="NCBI Taxonomy" id="1421715"/>
    <lineage>
        <taxon>Eukaryota</taxon>
        <taxon>Metazoa</taxon>
        <taxon>Ecdysozoa</taxon>
        <taxon>Arthropoda</taxon>
        <taxon>Hexapoda</taxon>
        <taxon>Insecta</taxon>
        <taxon>Pterygota</taxon>
        <taxon>Neoptera</taxon>
        <taxon>Endopterygota</taxon>
        <taxon>Coleoptera</taxon>
        <taxon>Polyphaga</taxon>
        <taxon>Elateriformia</taxon>
        <taxon>Elateroidea</taxon>
        <taxon>Lampyridae</taxon>
        <taxon>Luciolinae</taxon>
        <taxon>Aquatica</taxon>
    </lineage>
</organism>
<protein>
    <recommendedName>
        <fullName evidence="4">carbonyl reductase (NADPH)</fullName>
        <ecNumber evidence="4">1.1.1.184</ecNumber>
    </recommendedName>
</protein>
<dbReference type="EC" id="1.1.1.184" evidence="4"/>
<keyword evidence="3" id="KW-0560">Oxidoreductase</keyword>
<evidence type="ECO:0000313" key="7">
    <source>
        <dbReference type="Proteomes" id="UP001353858"/>
    </source>
</evidence>
<sequence length="285" mass="31549">MEAENEKIAVVTGANKGIGFAIVKGLCEKFKGKVYLTARNVELGNNAVEKLKEMGFNPQFHQLNVDDPDSINNFKLYIECTVGGIDVLINNAGFAFKNDAIDPPGVQAEVTVATNYFGTLHVCEALFPLLRNDAQVINVSSSCGHLSRIPSSQLRTKFSNPNLTVAELSKMMHQFVRDAKDNKHVEKGWGNSMYVVSKVAVSALTVIQQKEFDKDPKKRNISANSVHPGYVATDMSSYKGPLTIEEGARAPLYLALEPHKLKGQYMWYDTRVVDWYAPATPVESY</sequence>
<dbReference type="SUPFAM" id="SSF51735">
    <property type="entry name" value="NAD(P)-binding Rossmann-fold domains"/>
    <property type="match status" value="1"/>
</dbReference>
<dbReference type="PRINTS" id="PR00080">
    <property type="entry name" value="SDRFAMILY"/>
</dbReference>
<evidence type="ECO:0000256" key="3">
    <source>
        <dbReference type="ARBA" id="ARBA00023002"/>
    </source>
</evidence>
<dbReference type="Pfam" id="PF00106">
    <property type="entry name" value="adh_short"/>
    <property type="match status" value="1"/>
</dbReference>
<dbReference type="PRINTS" id="PR00081">
    <property type="entry name" value="GDHRDH"/>
</dbReference>
<dbReference type="PROSITE" id="PS00061">
    <property type="entry name" value="ADH_SHORT"/>
    <property type="match status" value="1"/>
</dbReference>
<dbReference type="InterPro" id="IPR036291">
    <property type="entry name" value="NAD(P)-bd_dom_sf"/>
</dbReference>
<evidence type="ECO:0000256" key="2">
    <source>
        <dbReference type="ARBA" id="ARBA00022857"/>
    </source>
</evidence>
<dbReference type="InterPro" id="IPR020904">
    <property type="entry name" value="Sc_DH/Rdtase_CS"/>
</dbReference>
<evidence type="ECO:0000256" key="5">
    <source>
        <dbReference type="RuleBase" id="RU000363"/>
    </source>
</evidence>
<comment type="similarity">
    <text evidence="1 5">Belongs to the short-chain dehydrogenases/reductases (SDR) family.</text>
</comment>
<accession>A0AAN7PGG5</accession>
<dbReference type="Gene3D" id="3.40.50.720">
    <property type="entry name" value="NAD(P)-binding Rossmann-like Domain"/>
    <property type="match status" value="1"/>
</dbReference>
<dbReference type="PANTHER" id="PTHR43963">
    <property type="entry name" value="CARBONYL REDUCTASE 1-RELATED"/>
    <property type="match status" value="1"/>
</dbReference>
<gene>
    <name evidence="6" type="ORF">RN001_001925</name>
</gene>
<name>A0AAN7PGG5_9COLE</name>
<dbReference type="AlphaFoldDB" id="A0AAN7PGG5"/>
<dbReference type="Proteomes" id="UP001353858">
    <property type="component" value="Unassembled WGS sequence"/>
</dbReference>
<dbReference type="CDD" id="cd05324">
    <property type="entry name" value="carb_red_PTCR-like_SDR_c"/>
    <property type="match status" value="1"/>
</dbReference>
<dbReference type="EMBL" id="JARPUR010000001">
    <property type="protein sequence ID" value="KAK4885654.1"/>
    <property type="molecule type" value="Genomic_DNA"/>
</dbReference>
<proteinExistence type="inferred from homology"/>
<keyword evidence="2" id="KW-0521">NADP</keyword>
<dbReference type="GO" id="GO:0004090">
    <property type="term" value="F:carbonyl reductase (NADPH) activity"/>
    <property type="evidence" value="ECO:0007669"/>
    <property type="project" value="UniProtKB-EC"/>
</dbReference>
<evidence type="ECO:0000256" key="4">
    <source>
        <dbReference type="ARBA" id="ARBA00026118"/>
    </source>
</evidence>
<dbReference type="InterPro" id="IPR002347">
    <property type="entry name" value="SDR_fam"/>
</dbReference>